<dbReference type="AlphaFoldDB" id="F4RIQ8"/>
<dbReference type="GO" id="GO:0008495">
    <property type="term" value="F:protoheme IX farnesyltransferase activity"/>
    <property type="evidence" value="ECO:0007669"/>
    <property type="project" value="InterPro"/>
</dbReference>
<accession>F4RIQ8</accession>
<dbReference type="GO" id="GO:0006784">
    <property type="term" value="P:heme A biosynthetic process"/>
    <property type="evidence" value="ECO:0007669"/>
    <property type="project" value="TreeGrafter"/>
</dbReference>
<feature type="transmembrane region" description="Helical" evidence="10">
    <location>
        <begin position="79"/>
        <end position="101"/>
    </location>
</feature>
<dbReference type="NCBIfam" id="TIGR01473">
    <property type="entry name" value="cyoE_ctaB"/>
    <property type="match status" value="1"/>
</dbReference>
<dbReference type="GeneID" id="18926953"/>
<keyword evidence="13" id="KW-1185">Reference proteome</keyword>
<feature type="transmembrane region" description="Helical" evidence="10">
    <location>
        <begin position="237"/>
        <end position="258"/>
    </location>
</feature>
<feature type="chain" id="PRO_5003315171" description="Protoheme IX farnesyltransferase, mitochondrial" evidence="11">
    <location>
        <begin position="20"/>
        <end position="284"/>
    </location>
</feature>
<reference evidence="13" key="1">
    <citation type="journal article" date="2011" name="Proc. Natl. Acad. Sci. U.S.A.">
        <title>Obligate biotrophy features unraveled by the genomic analysis of rust fungi.</title>
        <authorList>
            <person name="Duplessis S."/>
            <person name="Cuomo C.A."/>
            <person name="Lin Y.-C."/>
            <person name="Aerts A."/>
            <person name="Tisserant E."/>
            <person name="Veneault-Fourrey C."/>
            <person name="Joly D.L."/>
            <person name="Hacquard S."/>
            <person name="Amselem J."/>
            <person name="Cantarel B.L."/>
            <person name="Chiu R."/>
            <person name="Coutinho P.M."/>
            <person name="Feau N."/>
            <person name="Field M."/>
            <person name="Frey P."/>
            <person name="Gelhaye E."/>
            <person name="Goldberg J."/>
            <person name="Grabherr M.G."/>
            <person name="Kodira C.D."/>
            <person name="Kohler A."/>
            <person name="Kuees U."/>
            <person name="Lindquist E.A."/>
            <person name="Lucas S.M."/>
            <person name="Mago R."/>
            <person name="Mauceli E."/>
            <person name="Morin E."/>
            <person name="Murat C."/>
            <person name="Pangilinan J.L."/>
            <person name="Park R."/>
            <person name="Pearson M."/>
            <person name="Quesneville H."/>
            <person name="Rouhier N."/>
            <person name="Sakthikumar S."/>
            <person name="Salamov A.A."/>
            <person name="Schmutz J."/>
            <person name="Selles B."/>
            <person name="Shapiro H."/>
            <person name="Tanguay P."/>
            <person name="Tuskan G.A."/>
            <person name="Henrissat B."/>
            <person name="Van de Peer Y."/>
            <person name="Rouze P."/>
            <person name="Ellis J.G."/>
            <person name="Dodds P.N."/>
            <person name="Schein J.E."/>
            <person name="Zhong S."/>
            <person name="Hamelin R.C."/>
            <person name="Grigoriev I.V."/>
            <person name="Szabo L.J."/>
            <person name="Martin F."/>
        </authorList>
    </citation>
    <scope>NUCLEOTIDE SEQUENCE [LARGE SCALE GENOMIC DNA]</scope>
    <source>
        <strain evidence="13">98AG31 / pathotype 3-4-7</strain>
    </source>
</reference>
<keyword evidence="7" id="KW-0350">Heme biosynthesis</keyword>
<feature type="signal peptide" evidence="11">
    <location>
        <begin position="1"/>
        <end position="19"/>
    </location>
</feature>
<dbReference type="OrthoDB" id="5211at2759"/>
<dbReference type="InterPro" id="IPR044878">
    <property type="entry name" value="UbiA_sf"/>
</dbReference>
<dbReference type="PROSITE" id="PS00943">
    <property type="entry name" value="UBIA"/>
    <property type="match status" value="1"/>
</dbReference>
<dbReference type="CDD" id="cd13957">
    <property type="entry name" value="PT_UbiA_Cox10"/>
    <property type="match status" value="1"/>
</dbReference>
<feature type="transmembrane region" description="Helical" evidence="10">
    <location>
        <begin position="131"/>
        <end position="153"/>
    </location>
</feature>
<dbReference type="GO" id="GO:0016020">
    <property type="term" value="C:membrane"/>
    <property type="evidence" value="ECO:0007669"/>
    <property type="project" value="UniProtKB-SubCell"/>
</dbReference>
<dbReference type="FunFam" id="1.10.357.140:FF:000006">
    <property type="entry name" value="Protoheme IX farnesyltransferase, mitochondrial"/>
    <property type="match status" value="1"/>
</dbReference>
<feature type="non-terminal residue" evidence="12">
    <location>
        <position position="284"/>
    </location>
</feature>
<keyword evidence="8 10" id="KW-0472">Membrane</keyword>
<keyword evidence="4" id="KW-0808">Transferase</keyword>
<evidence type="ECO:0000256" key="11">
    <source>
        <dbReference type="SAM" id="SignalP"/>
    </source>
</evidence>
<evidence type="ECO:0000256" key="10">
    <source>
        <dbReference type="SAM" id="Phobius"/>
    </source>
</evidence>
<evidence type="ECO:0000256" key="4">
    <source>
        <dbReference type="ARBA" id="ARBA00022679"/>
    </source>
</evidence>
<dbReference type="HOGENOM" id="CLU_029631_3_2_1"/>
<evidence type="ECO:0000256" key="3">
    <source>
        <dbReference type="ARBA" id="ARBA00016335"/>
    </source>
</evidence>
<dbReference type="PANTHER" id="PTHR43448">
    <property type="entry name" value="PROTOHEME IX FARNESYLTRANSFERASE, MITOCHONDRIAL"/>
    <property type="match status" value="1"/>
</dbReference>
<evidence type="ECO:0000256" key="5">
    <source>
        <dbReference type="ARBA" id="ARBA00022692"/>
    </source>
</evidence>
<dbReference type="InParanoid" id="F4RIQ8"/>
<gene>
    <name evidence="12" type="ORF">MELLADRAFT_26282</name>
</gene>
<evidence type="ECO:0000313" key="13">
    <source>
        <dbReference type="Proteomes" id="UP000001072"/>
    </source>
</evidence>
<dbReference type="PANTHER" id="PTHR43448:SF2">
    <property type="entry name" value="PROTOHEME IX FARNESYLTRANSFERASE, MITOCHONDRIAL"/>
    <property type="match status" value="1"/>
</dbReference>
<feature type="transmembrane region" description="Helical" evidence="10">
    <location>
        <begin position="165"/>
        <end position="185"/>
    </location>
</feature>
<dbReference type="Proteomes" id="UP000001072">
    <property type="component" value="Unassembled WGS sequence"/>
</dbReference>
<dbReference type="FunCoup" id="F4RIQ8">
    <property type="interactions" value="368"/>
</dbReference>
<evidence type="ECO:0000256" key="9">
    <source>
        <dbReference type="ARBA" id="ARBA00030253"/>
    </source>
</evidence>
<dbReference type="Gene3D" id="1.10.357.140">
    <property type="entry name" value="UbiA prenyltransferase"/>
    <property type="match status" value="1"/>
</dbReference>
<evidence type="ECO:0000313" key="12">
    <source>
        <dbReference type="EMBL" id="EGG07603.1"/>
    </source>
</evidence>
<dbReference type="EMBL" id="GL883103">
    <property type="protein sequence ID" value="EGG07603.1"/>
    <property type="molecule type" value="Genomic_DNA"/>
</dbReference>
<evidence type="ECO:0000256" key="6">
    <source>
        <dbReference type="ARBA" id="ARBA00022989"/>
    </source>
</evidence>
<dbReference type="Pfam" id="PF01040">
    <property type="entry name" value="UbiA"/>
    <property type="match status" value="1"/>
</dbReference>
<evidence type="ECO:0000256" key="8">
    <source>
        <dbReference type="ARBA" id="ARBA00023136"/>
    </source>
</evidence>
<evidence type="ECO:0000256" key="7">
    <source>
        <dbReference type="ARBA" id="ARBA00023133"/>
    </source>
</evidence>
<protein>
    <recommendedName>
        <fullName evidence="3">Protoheme IX farnesyltransferase, mitochondrial</fullName>
    </recommendedName>
    <alternativeName>
        <fullName evidence="9">Heme O synthase</fullName>
    </alternativeName>
</protein>
<evidence type="ECO:0000256" key="1">
    <source>
        <dbReference type="ARBA" id="ARBA00004141"/>
    </source>
</evidence>
<proteinExistence type="inferred from homology"/>
<dbReference type="VEuPathDB" id="FungiDB:MELLADRAFT_26282"/>
<dbReference type="InterPro" id="IPR030470">
    <property type="entry name" value="UbiA_prenylTrfase_CS"/>
</dbReference>
<feature type="transmembrane region" description="Helical" evidence="10">
    <location>
        <begin position="107"/>
        <end position="124"/>
    </location>
</feature>
<sequence>LSKSRLSILIVLTTMSSYAVYPNPTTDLINQSHQITILLSTALGTFLSSASANTFNQILESPMDAQMNRTRNRPMVRKLISSGHATTFALLSALSGTSILYFVVNPIASYISMITILTYVLIYTPLKRISILNTWIGSIVGALPPLIGSISAAGHLNSWNALFQLHSWLIPILLYVWQFPHFNALSHTIRRDYVKAGYMMSSSLNPYLNSKVSLRYSLLCFPLCSYLIPVYELSNWYFAYLSLIPNLYLSLPAFRFWWSSLDSASKLFWASLIHLPSLLILMIL</sequence>
<comment type="similarity">
    <text evidence="2">Belongs to the UbiA prenyltransferase family.</text>
</comment>
<comment type="subcellular location">
    <subcellularLocation>
        <location evidence="1">Membrane</location>
        <topology evidence="1">Multi-pass membrane protein</topology>
    </subcellularLocation>
</comment>
<dbReference type="eggNOG" id="KOG1380">
    <property type="taxonomic scope" value="Eukaryota"/>
</dbReference>
<feature type="non-terminal residue" evidence="12">
    <location>
        <position position="1"/>
    </location>
</feature>
<dbReference type="STRING" id="747676.F4RIQ8"/>
<dbReference type="InterPro" id="IPR000537">
    <property type="entry name" value="UbiA_prenyltransferase"/>
</dbReference>
<keyword evidence="11" id="KW-0732">Signal</keyword>
<dbReference type="RefSeq" id="XP_007408935.1">
    <property type="nucleotide sequence ID" value="XM_007408873.1"/>
</dbReference>
<keyword evidence="6 10" id="KW-1133">Transmembrane helix</keyword>
<feature type="transmembrane region" description="Helical" evidence="10">
    <location>
        <begin position="35"/>
        <end position="59"/>
    </location>
</feature>
<name>F4RIQ8_MELLP</name>
<keyword evidence="5 10" id="KW-0812">Transmembrane</keyword>
<dbReference type="GO" id="GO:0005739">
    <property type="term" value="C:mitochondrion"/>
    <property type="evidence" value="ECO:0007669"/>
    <property type="project" value="TreeGrafter"/>
</dbReference>
<organism evidence="13">
    <name type="scientific">Melampsora larici-populina (strain 98AG31 / pathotype 3-4-7)</name>
    <name type="common">Poplar leaf rust fungus</name>
    <dbReference type="NCBI Taxonomy" id="747676"/>
    <lineage>
        <taxon>Eukaryota</taxon>
        <taxon>Fungi</taxon>
        <taxon>Dikarya</taxon>
        <taxon>Basidiomycota</taxon>
        <taxon>Pucciniomycotina</taxon>
        <taxon>Pucciniomycetes</taxon>
        <taxon>Pucciniales</taxon>
        <taxon>Melampsoraceae</taxon>
        <taxon>Melampsora</taxon>
    </lineage>
</organism>
<dbReference type="InterPro" id="IPR006369">
    <property type="entry name" value="Protohaem_IX_farnesylTrfase"/>
</dbReference>
<evidence type="ECO:0000256" key="2">
    <source>
        <dbReference type="ARBA" id="ARBA00005985"/>
    </source>
</evidence>
<dbReference type="KEGG" id="mlr:MELLADRAFT_26282"/>